<name>A0A939DVJ3_9MICO</name>
<evidence type="ECO:0000313" key="3">
    <source>
        <dbReference type="Proteomes" id="UP000664385"/>
    </source>
</evidence>
<dbReference type="SUPFAM" id="SSF53756">
    <property type="entry name" value="UDP-Glycosyltransferase/glycogen phosphorylase"/>
    <property type="match status" value="1"/>
</dbReference>
<accession>A0A939DVJ3</accession>
<dbReference type="Proteomes" id="UP000664385">
    <property type="component" value="Unassembled WGS sequence"/>
</dbReference>
<gene>
    <name evidence="2" type="ORF">JF543_06950</name>
</gene>
<evidence type="ECO:0000259" key="1">
    <source>
        <dbReference type="Pfam" id="PF13524"/>
    </source>
</evidence>
<comment type="caution">
    <text evidence="2">The sequence shown here is derived from an EMBL/GenBank/DDBJ whole genome shotgun (WGS) entry which is preliminary data.</text>
</comment>
<dbReference type="RefSeq" id="WP_206823449.1">
    <property type="nucleotide sequence ID" value="NZ_JAEMWU010000001.1"/>
</dbReference>
<evidence type="ECO:0000313" key="2">
    <source>
        <dbReference type="EMBL" id="MBN8205696.1"/>
    </source>
</evidence>
<dbReference type="InterPro" id="IPR055259">
    <property type="entry name" value="YkvP/CgeB_Glyco_trans-like"/>
</dbReference>
<feature type="domain" description="Spore protein YkvP/CgeB glycosyl transferase-like" evidence="1">
    <location>
        <begin position="281"/>
        <end position="385"/>
    </location>
</feature>
<sequence>MSRIVASLTSKARIALRLAKARLPDRLSVLTLAEQDRYDPAAIPDPIQPPEGNVRVMIGPANFAGQGHAWARAAERLDGVAALNMQYRSRADYGFPADYAVPESIWSFSRRWGVRQRAAVGAGFTHVLYEAERALFGAANDKIVTREARWLRRHGVNVGMICHGTDIRLPSRHREIDPYSPFHDADPDWVASLEARARANHAVLDRVGAPVFVSTPEMVLDRPDATWLPVVVHADRWVTSAPVLSREVPVVLHAPTNPQVKGTHRIEPVVDALHGEGLIDYRRVIKVPAAEMPALYADADIVLEQFALGMYSVTAVEAMAAGRLVIAHVHEQVRDHVREITGLEIPVVSATPDTLDAVLRDVRKNREHYQEIAARGPEFVDAVHNGDLAARVLAPFLGATA</sequence>
<reference evidence="2" key="1">
    <citation type="submission" date="2020-12" db="EMBL/GenBank/DDBJ databases">
        <title>PHA producing bacteria isolated from mangrove.</title>
        <authorList>
            <person name="Zheng W."/>
            <person name="Yu S."/>
            <person name="Huang Y."/>
        </authorList>
    </citation>
    <scope>NUCLEOTIDE SEQUENCE</scope>
    <source>
        <strain evidence="2">GN8-5</strain>
    </source>
</reference>
<dbReference type="EMBL" id="JAEMWU010000001">
    <property type="protein sequence ID" value="MBN8205696.1"/>
    <property type="molecule type" value="Genomic_DNA"/>
</dbReference>
<protein>
    <recommendedName>
        <fullName evidence="1">Spore protein YkvP/CgeB glycosyl transferase-like domain-containing protein</fullName>
    </recommendedName>
</protein>
<dbReference type="Gene3D" id="3.40.50.2000">
    <property type="entry name" value="Glycogen Phosphorylase B"/>
    <property type="match status" value="1"/>
</dbReference>
<dbReference type="AlphaFoldDB" id="A0A939DVJ3"/>
<dbReference type="Pfam" id="PF13524">
    <property type="entry name" value="Glyco_trans_1_2"/>
    <property type="match status" value="1"/>
</dbReference>
<proteinExistence type="predicted"/>
<organism evidence="2 3">
    <name type="scientific">Microbacterium esteraromaticum</name>
    <dbReference type="NCBI Taxonomy" id="57043"/>
    <lineage>
        <taxon>Bacteria</taxon>
        <taxon>Bacillati</taxon>
        <taxon>Actinomycetota</taxon>
        <taxon>Actinomycetes</taxon>
        <taxon>Micrococcales</taxon>
        <taxon>Microbacteriaceae</taxon>
        <taxon>Microbacterium</taxon>
    </lineage>
</organism>